<keyword evidence="4" id="KW-1185">Reference proteome</keyword>
<gene>
    <name evidence="3" type="ORF">PF001_g8608</name>
    <name evidence="2" type="ORF">PF005_g2669</name>
</gene>
<feature type="compositionally biased region" description="Polar residues" evidence="1">
    <location>
        <begin position="357"/>
        <end position="370"/>
    </location>
</feature>
<feature type="compositionally biased region" description="Basic and acidic residues" evidence="1">
    <location>
        <begin position="393"/>
        <end position="423"/>
    </location>
</feature>
<sequence length="511" mass="56941">MAAPAAGANATMTFHNEPWTAEVARLLLEVDEGWVGYRGDAAWSWHDETYRAFAAVCAERQWPVNSHGACSAMLHALRTGAISMKLSSATRSSDGCAQWSLVEMRELGAQMRRVVDGKSPTTRWAVQLAAFVDAMKAKDASYSIEDRTVVEFAARAGKYVPDPILRLINPNGMTPMTTVKNSRSARRTPTPEPEKRQNRAPTTATKHTGNNEPPAAVANTRKPRRTPTPEPEERPRRVTRGQATEDVDSDDEPLMPRRSSRSKSARKDSGTDAPMPRRNSRSTSAGKAPITRRGRTRDVESEGDGSYHDPTSEEDGDALWDADLHIPETEESSVPVTQELTSQGELLLAEQPAYLTQVTVSQSRPSQDQLPQNQAQRPSSASSQSRVSSRQDPPVEKSSSPREDPSVEQRNHQVQKRRQDSADQTRTAIGSQHSESPTRQSSRKHRRVQNNDRVHTNDPFSSNTLFRSLNPYDRPGKPWGEFVVEVLLAERAARNEDERDYVQFVRGLYEI</sequence>
<dbReference type="AlphaFoldDB" id="A0A6A4DXH9"/>
<feature type="region of interest" description="Disordered" evidence="1">
    <location>
        <begin position="357"/>
        <end position="473"/>
    </location>
</feature>
<evidence type="ECO:0000313" key="3">
    <source>
        <dbReference type="EMBL" id="KAE9313723.1"/>
    </source>
</evidence>
<dbReference type="EMBL" id="QXGE01000394">
    <property type="protein sequence ID" value="KAE9313723.1"/>
    <property type="molecule type" value="Genomic_DNA"/>
</dbReference>
<feature type="compositionally biased region" description="Low complexity" evidence="1">
    <location>
        <begin position="371"/>
        <end position="391"/>
    </location>
</feature>
<evidence type="ECO:0000313" key="5">
    <source>
        <dbReference type="Proteomes" id="UP000437068"/>
    </source>
</evidence>
<organism evidence="3 5">
    <name type="scientific">Phytophthora fragariae</name>
    <dbReference type="NCBI Taxonomy" id="53985"/>
    <lineage>
        <taxon>Eukaryota</taxon>
        <taxon>Sar</taxon>
        <taxon>Stramenopiles</taxon>
        <taxon>Oomycota</taxon>
        <taxon>Peronosporomycetes</taxon>
        <taxon>Peronosporales</taxon>
        <taxon>Peronosporaceae</taxon>
        <taxon>Phytophthora</taxon>
    </lineage>
</organism>
<evidence type="ECO:0000313" key="4">
    <source>
        <dbReference type="Proteomes" id="UP000433483"/>
    </source>
</evidence>
<feature type="compositionally biased region" description="Polar residues" evidence="1">
    <location>
        <begin position="332"/>
        <end position="344"/>
    </location>
</feature>
<feature type="compositionally biased region" description="Polar residues" evidence="1">
    <location>
        <begin position="199"/>
        <end position="211"/>
    </location>
</feature>
<comment type="caution">
    <text evidence="3">The sequence shown here is derived from an EMBL/GenBank/DDBJ whole genome shotgun (WGS) entry which is preliminary data.</text>
</comment>
<feature type="compositionally biased region" description="Polar residues" evidence="1">
    <location>
        <begin position="171"/>
        <end position="182"/>
    </location>
</feature>
<feature type="compositionally biased region" description="Polar residues" evidence="1">
    <location>
        <begin position="458"/>
        <end position="467"/>
    </location>
</feature>
<feature type="compositionally biased region" description="Basic and acidic residues" evidence="1">
    <location>
        <begin position="296"/>
        <end position="311"/>
    </location>
</feature>
<dbReference type="EMBL" id="QXGB01000074">
    <property type="protein sequence ID" value="KAE9232593.1"/>
    <property type="molecule type" value="Genomic_DNA"/>
</dbReference>
<evidence type="ECO:0000313" key="2">
    <source>
        <dbReference type="EMBL" id="KAE9232593.1"/>
    </source>
</evidence>
<dbReference type="Proteomes" id="UP000437068">
    <property type="component" value="Unassembled WGS sequence"/>
</dbReference>
<accession>A0A6A4DXH9</accession>
<evidence type="ECO:0000256" key="1">
    <source>
        <dbReference type="SAM" id="MobiDB-lite"/>
    </source>
</evidence>
<feature type="region of interest" description="Disordered" evidence="1">
    <location>
        <begin position="165"/>
        <end position="345"/>
    </location>
</feature>
<dbReference type="Proteomes" id="UP000433483">
    <property type="component" value="Unassembled WGS sequence"/>
</dbReference>
<dbReference type="OrthoDB" id="155570at2759"/>
<protein>
    <submittedName>
        <fullName evidence="3">Uncharacterized protein</fullName>
    </submittedName>
</protein>
<reference evidence="4 5" key="1">
    <citation type="submission" date="2018-08" db="EMBL/GenBank/DDBJ databases">
        <title>Genomic investigation of the strawberry pathogen Phytophthora fragariae indicates pathogenicity is determined by transcriptional variation in three key races.</title>
        <authorList>
            <person name="Adams T.M."/>
            <person name="Armitage A.D."/>
            <person name="Sobczyk M.K."/>
            <person name="Bates H.J."/>
            <person name="Dunwell J.M."/>
            <person name="Nellist C.F."/>
            <person name="Harrison R.J."/>
        </authorList>
    </citation>
    <scope>NUCLEOTIDE SEQUENCE [LARGE SCALE GENOMIC DNA]</scope>
    <source>
        <strain evidence="3 5">A4</strain>
        <strain evidence="2 4">NOV-27</strain>
    </source>
</reference>
<name>A0A6A4DXH9_9STRA</name>
<proteinExistence type="predicted"/>
<feature type="compositionally biased region" description="Polar residues" evidence="1">
    <location>
        <begin position="424"/>
        <end position="440"/>
    </location>
</feature>